<feature type="transmembrane region" description="Helical" evidence="1">
    <location>
        <begin position="72"/>
        <end position="92"/>
    </location>
</feature>
<evidence type="ECO:0000256" key="1">
    <source>
        <dbReference type="SAM" id="Phobius"/>
    </source>
</evidence>
<feature type="transmembrane region" description="Helical" evidence="1">
    <location>
        <begin position="27"/>
        <end position="52"/>
    </location>
</feature>
<keyword evidence="1" id="KW-0472">Membrane</keyword>
<keyword evidence="1" id="KW-0812">Transmembrane</keyword>
<feature type="transmembrane region" description="Helical" evidence="1">
    <location>
        <begin position="147"/>
        <end position="168"/>
    </location>
</feature>
<gene>
    <name evidence="2" type="ORF">SAMN05443544_1675</name>
</gene>
<protein>
    <recommendedName>
        <fullName evidence="4">DUF3995 domain-containing protein</fullName>
    </recommendedName>
</protein>
<feature type="transmembrane region" description="Helical" evidence="1">
    <location>
        <begin position="243"/>
        <end position="264"/>
    </location>
</feature>
<reference evidence="3" key="1">
    <citation type="submission" date="2016-11" db="EMBL/GenBank/DDBJ databases">
        <authorList>
            <person name="Varghese N."/>
            <person name="Submissions S."/>
        </authorList>
    </citation>
    <scope>NUCLEOTIDE SEQUENCE [LARGE SCALE GENOMIC DNA]</scope>
    <source>
        <strain evidence="3">DSM 8595</strain>
    </source>
</reference>
<feature type="transmembrane region" description="Helical" evidence="1">
    <location>
        <begin position="104"/>
        <end position="127"/>
    </location>
</feature>
<evidence type="ECO:0000313" key="2">
    <source>
        <dbReference type="EMBL" id="SIN89390.1"/>
    </source>
</evidence>
<feature type="transmembrane region" description="Helical" evidence="1">
    <location>
        <begin position="285"/>
        <end position="307"/>
    </location>
</feature>
<accession>A0A1N6F281</accession>
<evidence type="ECO:0000313" key="3">
    <source>
        <dbReference type="Proteomes" id="UP000184699"/>
    </source>
</evidence>
<feature type="transmembrane region" description="Helical" evidence="1">
    <location>
        <begin position="327"/>
        <end position="349"/>
    </location>
</feature>
<feature type="transmembrane region" description="Helical" evidence="1">
    <location>
        <begin position="202"/>
        <end position="223"/>
    </location>
</feature>
<keyword evidence="1" id="KW-1133">Transmembrane helix</keyword>
<proteinExistence type="predicted"/>
<dbReference type="AlphaFoldDB" id="A0A1N6F281"/>
<evidence type="ECO:0008006" key="4">
    <source>
        <dbReference type="Google" id="ProtNLM"/>
    </source>
</evidence>
<name>A0A1N6F281_9MICO</name>
<sequence>MEHSSSTDRNGGAASQRSFRALRSAPWWIAAAWSVGYLAAGTAWGLGASGYPFSGGGPGPRASVMDPVPSHVGGWILAGAAALAGVLVVLIARRPAARVPAAAAVLVGVMLAVVLTDFRVLVFAAYLPVMAVAALLGHVDPHIMATMLIWPNINQMVLMIAGASLASLGIRGLMARSSAGETTTDDAAPRFREATARRVGRWATGIAVVIPVGYAVTRIGWFAGVPIGISPSFMQQLVDAQAAPIGAGLGGVALLGAVLTLGLVRPWGEIWPRWVPFLRGRAIPPRLPASLAIAISLPIMSAGLMYVRKQLAGEEFGATGAEHEPGAWLPEMFFPVWGAALAIAALAYLQRRTAGQELVSRSTSPRGLVSG</sequence>
<organism evidence="2 3">
    <name type="scientific">Agromyces cerinus subsp. cerinus</name>
    <dbReference type="NCBI Taxonomy" id="232089"/>
    <lineage>
        <taxon>Bacteria</taxon>
        <taxon>Bacillati</taxon>
        <taxon>Actinomycetota</taxon>
        <taxon>Actinomycetes</taxon>
        <taxon>Micrococcales</taxon>
        <taxon>Microbacteriaceae</taxon>
        <taxon>Agromyces</taxon>
    </lineage>
</organism>
<keyword evidence="3" id="KW-1185">Reference proteome</keyword>
<dbReference type="STRING" id="232089.SAMN05443544_1675"/>
<dbReference type="Proteomes" id="UP000184699">
    <property type="component" value="Unassembled WGS sequence"/>
</dbReference>
<dbReference type="EMBL" id="FSRJ01000002">
    <property type="protein sequence ID" value="SIN89390.1"/>
    <property type="molecule type" value="Genomic_DNA"/>
</dbReference>